<evidence type="ECO:0000313" key="2">
    <source>
        <dbReference type="Proteomes" id="UP000657918"/>
    </source>
</evidence>
<dbReference type="AlphaFoldDB" id="A0A835N139"/>
<reference evidence="1 2" key="1">
    <citation type="submission" date="2020-10" db="EMBL/GenBank/DDBJ databases">
        <title>Plant Genome Project.</title>
        <authorList>
            <person name="Zhang R.-G."/>
        </authorList>
    </citation>
    <scope>NUCLEOTIDE SEQUENCE [LARGE SCALE GENOMIC DNA]</scope>
    <source>
        <strain evidence="1">FAFU-HL-1</strain>
        <tissue evidence="1">Leaf</tissue>
    </source>
</reference>
<name>A0A835N139_9ROSI</name>
<sequence length="132" mass="14694">MQAKTIDHAESNSNILDRILTVEAARRLGRELEGIKSWVRAAALRKEIVSPLSMRPVQIIKSAMDVDYAHQKEVKEREKMNAAAAVVSPSREAYKERVAEALDINRPRVAEAFKNKPLGLYSSDYGEDIGGS</sequence>
<protein>
    <submittedName>
        <fullName evidence="1">Uncharacterized protein</fullName>
    </submittedName>
</protein>
<evidence type="ECO:0000313" key="1">
    <source>
        <dbReference type="EMBL" id="KAF9680991.1"/>
    </source>
</evidence>
<organism evidence="1 2">
    <name type="scientific">Salix dunnii</name>
    <dbReference type="NCBI Taxonomy" id="1413687"/>
    <lineage>
        <taxon>Eukaryota</taxon>
        <taxon>Viridiplantae</taxon>
        <taxon>Streptophyta</taxon>
        <taxon>Embryophyta</taxon>
        <taxon>Tracheophyta</taxon>
        <taxon>Spermatophyta</taxon>
        <taxon>Magnoliopsida</taxon>
        <taxon>eudicotyledons</taxon>
        <taxon>Gunneridae</taxon>
        <taxon>Pentapetalae</taxon>
        <taxon>rosids</taxon>
        <taxon>fabids</taxon>
        <taxon>Malpighiales</taxon>
        <taxon>Salicaceae</taxon>
        <taxon>Saliceae</taxon>
        <taxon>Salix</taxon>
    </lineage>
</organism>
<keyword evidence="2" id="KW-1185">Reference proteome</keyword>
<accession>A0A835N139</accession>
<proteinExistence type="predicted"/>
<dbReference type="EMBL" id="JADGMS010000006">
    <property type="protein sequence ID" value="KAF9680991.1"/>
    <property type="molecule type" value="Genomic_DNA"/>
</dbReference>
<dbReference type="Proteomes" id="UP000657918">
    <property type="component" value="Unassembled WGS sequence"/>
</dbReference>
<gene>
    <name evidence="1" type="ORF">SADUNF_Sadunf06G0179200</name>
</gene>
<comment type="caution">
    <text evidence="1">The sequence shown here is derived from an EMBL/GenBank/DDBJ whole genome shotgun (WGS) entry which is preliminary data.</text>
</comment>